<comment type="subunit">
    <text evidence="2">Monomer.</text>
</comment>
<proteinExistence type="inferred from homology"/>
<dbReference type="InterPro" id="IPR011902">
    <property type="entry name" value="GRXA"/>
</dbReference>
<comment type="similarity">
    <text evidence="1">Belongs to the glutaredoxin family.</text>
</comment>
<evidence type="ECO:0000259" key="7">
    <source>
        <dbReference type="Pfam" id="PF00462"/>
    </source>
</evidence>
<dbReference type="Gene3D" id="3.40.30.10">
    <property type="entry name" value="Glutaredoxin"/>
    <property type="match status" value="1"/>
</dbReference>
<dbReference type="InterPro" id="IPR014025">
    <property type="entry name" value="Glutaredoxin_subgr"/>
</dbReference>
<keyword evidence="9" id="KW-1185">Reference proteome</keyword>
<dbReference type="GO" id="GO:0015035">
    <property type="term" value="F:protein-disulfide reductase activity"/>
    <property type="evidence" value="ECO:0007669"/>
    <property type="project" value="InterPro"/>
</dbReference>
<dbReference type="InterPro" id="IPR011767">
    <property type="entry name" value="GLR_AS"/>
</dbReference>
<dbReference type="PROSITE" id="PS00195">
    <property type="entry name" value="GLUTAREDOXIN_1"/>
    <property type="match status" value="1"/>
</dbReference>
<dbReference type="PROSITE" id="PS51354">
    <property type="entry name" value="GLUTAREDOXIN_2"/>
    <property type="match status" value="1"/>
</dbReference>
<dbReference type="FunCoup" id="A0A1M7EKY2">
    <property type="interactions" value="10"/>
</dbReference>
<protein>
    <submittedName>
        <fullName evidence="8">Glutaredoxin 1</fullName>
    </submittedName>
</protein>
<dbReference type="InParanoid" id="A0A1M7EKY2"/>
<dbReference type="GO" id="GO:0005737">
    <property type="term" value="C:cytoplasm"/>
    <property type="evidence" value="ECO:0007669"/>
    <property type="project" value="TreeGrafter"/>
</dbReference>
<evidence type="ECO:0000256" key="6">
    <source>
        <dbReference type="ARBA" id="ARBA00023284"/>
    </source>
</evidence>
<dbReference type="GO" id="GO:0009055">
    <property type="term" value="F:electron transfer activity"/>
    <property type="evidence" value="ECO:0007669"/>
    <property type="project" value="InterPro"/>
</dbReference>
<evidence type="ECO:0000256" key="4">
    <source>
        <dbReference type="ARBA" id="ARBA00022982"/>
    </source>
</evidence>
<reference evidence="8 9" key="1">
    <citation type="submission" date="2016-11" db="EMBL/GenBank/DDBJ databases">
        <authorList>
            <person name="Jaros S."/>
            <person name="Januszkiewicz K."/>
            <person name="Wedrychowicz H."/>
        </authorList>
    </citation>
    <scope>NUCLEOTIDE SEQUENCE [LARGE SCALE GENOMIC DNA]</scope>
    <source>
        <strain evidence="8 9">ACAM 12</strain>
    </source>
</reference>
<dbReference type="PANTHER" id="PTHR45694">
    <property type="entry name" value="GLUTAREDOXIN 2"/>
    <property type="match status" value="1"/>
</dbReference>
<dbReference type="CDD" id="cd02066">
    <property type="entry name" value="GRX_family"/>
    <property type="match status" value="1"/>
</dbReference>
<dbReference type="GO" id="GO:0045454">
    <property type="term" value="P:cell redox homeostasis"/>
    <property type="evidence" value="ECO:0007669"/>
    <property type="project" value="InterPro"/>
</dbReference>
<dbReference type="NCBIfam" id="TIGR02183">
    <property type="entry name" value="GRXA"/>
    <property type="match status" value="1"/>
</dbReference>
<dbReference type="InterPro" id="IPR036249">
    <property type="entry name" value="Thioredoxin-like_sf"/>
</dbReference>
<keyword evidence="4" id="KW-0249">Electron transport</keyword>
<gene>
    <name evidence="8" type="ORF">SAMN05878437_0283</name>
</gene>
<dbReference type="GO" id="GO:0034599">
    <property type="term" value="P:cellular response to oxidative stress"/>
    <property type="evidence" value="ECO:0007669"/>
    <property type="project" value="TreeGrafter"/>
</dbReference>
<evidence type="ECO:0000313" key="9">
    <source>
        <dbReference type="Proteomes" id="UP000190911"/>
    </source>
</evidence>
<dbReference type="SUPFAM" id="SSF52833">
    <property type="entry name" value="Thioredoxin-like"/>
    <property type="match status" value="1"/>
</dbReference>
<dbReference type="NCBIfam" id="NF008401">
    <property type="entry name" value="PRK11200.1"/>
    <property type="match status" value="1"/>
</dbReference>
<evidence type="ECO:0000313" key="8">
    <source>
        <dbReference type="EMBL" id="SHL92347.1"/>
    </source>
</evidence>
<dbReference type="OrthoDB" id="9814618at2"/>
<evidence type="ECO:0000256" key="1">
    <source>
        <dbReference type="ARBA" id="ARBA00007787"/>
    </source>
</evidence>
<dbReference type="PANTHER" id="PTHR45694:SF28">
    <property type="entry name" value="GLUTAREDOXIN 1"/>
    <property type="match status" value="1"/>
</dbReference>
<name>A0A1M7EKY2_9GAMM</name>
<evidence type="ECO:0000256" key="5">
    <source>
        <dbReference type="ARBA" id="ARBA00023157"/>
    </source>
</evidence>
<dbReference type="GO" id="GO:0015038">
    <property type="term" value="F:glutathione disulfide oxidoreductase activity"/>
    <property type="evidence" value="ECO:0007669"/>
    <property type="project" value="TreeGrafter"/>
</dbReference>
<dbReference type="Pfam" id="PF00462">
    <property type="entry name" value="Glutaredoxin"/>
    <property type="match status" value="1"/>
</dbReference>
<dbReference type="STRING" id="29571.SAMN05878437_0283"/>
<keyword evidence="5" id="KW-1015">Disulfide bond</keyword>
<keyword evidence="3" id="KW-0813">Transport</keyword>
<dbReference type="AlphaFoldDB" id="A0A1M7EKY2"/>
<dbReference type="PRINTS" id="PR00160">
    <property type="entry name" value="GLUTAREDOXIN"/>
</dbReference>
<evidence type="ECO:0000256" key="2">
    <source>
        <dbReference type="ARBA" id="ARBA00011245"/>
    </source>
</evidence>
<accession>A0A1M7EKY2</accession>
<keyword evidence="6" id="KW-0676">Redox-active center</keyword>
<dbReference type="Proteomes" id="UP000190911">
    <property type="component" value="Chromosome I"/>
</dbReference>
<sequence>MFVVIYGRLSCPFCVRAKMLAEQLEKSGQIDGVRYVDMPSEGITKADIAKLAGKPIQTVPQVFVDQQHIGGFTEFDQFVSRHPALSA</sequence>
<dbReference type="EMBL" id="LT670847">
    <property type="protein sequence ID" value="SHL92347.1"/>
    <property type="molecule type" value="Genomic_DNA"/>
</dbReference>
<dbReference type="RefSeq" id="WP_079550660.1">
    <property type="nucleotide sequence ID" value="NZ_LT670847.1"/>
</dbReference>
<feature type="domain" description="Glutaredoxin" evidence="7">
    <location>
        <begin position="3"/>
        <end position="69"/>
    </location>
</feature>
<organism evidence="8 9">
    <name type="scientific">Vreelandella subglaciescola</name>
    <dbReference type="NCBI Taxonomy" id="29571"/>
    <lineage>
        <taxon>Bacteria</taxon>
        <taxon>Pseudomonadati</taxon>
        <taxon>Pseudomonadota</taxon>
        <taxon>Gammaproteobacteria</taxon>
        <taxon>Oceanospirillales</taxon>
        <taxon>Halomonadaceae</taxon>
        <taxon>Vreelandella</taxon>
    </lineage>
</organism>
<evidence type="ECO:0000256" key="3">
    <source>
        <dbReference type="ARBA" id="ARBA00022448"/>
    </source>
</evidence>
<dbReference type="InterPro" id="IPR002109">
    <property type="entry name" value="Glutaredoxin"/>
</dbReference>